<keyword evidence="12 20" id="KW-0067">ATP-binding</keyword>
<feature type="domain" description="Protein kinase" evidence="24">
    <location>
        <begin position="570"/>
        <end position="851"/>
    </location>
</feature>
<keyword evidence="13 22" id="KW-1133">Transmembrane helix</keyword>
<dbReference type="FunFam" id="3.80.10.10:FF:000129">
    <property type="entry name" value="Leucine-rich repeat receptor-like kinase"/>
    <property type="match status" value="1"/>
</dbReference>
<evidence type="ECO:0000256" key="23">
    <source>
        <dbReference type="SAM" id="SignalP"/>
    </source>
</evidence>
<evidence type="ECO:0000256" key="8">
    <source>
        <dbReference type="ARBA" id="ARBA00022729"/>
    </source>
</evidence>
<evidence type="ECO:0000256" key="13">
    <source>
        <dbReference type="ARBA" id="ARBA00022989"/>
    </source>
</evidence>
<comment type="similarity">
    <text evidence="2">Belongs to the protein kinase superfamily. Ser/Thr protein kinase family.</text>
</comment>
<feature type="chain" id="PRO_5042814630" description="non-specific serine/threonine protein kinase" evidence="23">
    <location>
        <begin position="30"/>
        <end position="926"/>
    </location>
</feature>
<dbReference type="PROSITE" id="PS50011">
    <property type="entry name" value="PROTEIN_KINASE_DOM"/>
    <property type="match status" value="1"/>
</dbReference>
<feature type="region of interest" description="Disordered" evidence="21">
    <location>
        <begin position="901"/>
        <end position="926"/>
    </location>
</feature>
<dbReference type="FunFam" id="1.10.510.10:FF:000198">
    <property type="entry name" value="receptor protein kinase TMK1"/>
    <property type="match status" value="1"/>
</dbReference>
<evidence type="ECO:0000256" key="11">
    <source>
        <dbReference type="ARBA" id="ARBA00022777"/>
    </source>
</evidence>
<evidence type="ECO:0000256" key="12">
    <source>
        <dbReference type="ARBA" id="ARBA00022840"/>
    </source>
</evidence>
<dbReference type="Pfam" id="PF08263">
    <property type="entry name" value="LRRNT_2"/>
    <property type="match status" value="2"/>
</dbReference>
<dbReference type="CDD" id="cd14066">
    <property type="entry name" value="STKc_IRAK"/>
    <property type="match status" value="1"/>
</dbReference>
<dbReference type="SMART" id="SM00220">
    <property type="entry name" value="S_TKc"/>
    <property type="match status" value="1"/>
</dbReference>
<evidence type="ECO:0000256" key="20">
    <source>
        <dbReference type="PROSITE-ProRule" id="PRU10141"/>
    </source>
</evidence>
<evidence type="ECO:0000256" key="4">
    <source>
        <dbReference type="ARBA" id="ARBA00022527"/>
    </source>
</evidence>
<evidence type="ECO:0000256" key="2">
    <source>
        <dbReference type="ARBA" id="ARBA00008684"/>
    </source>
</evidence>
<dbReference type="InterPro" id="IPR011009">
    <property type="entry name" value="Kinase-like_dom_sf"/>
</dbReference>
<evidence type="ECO:0000256" key="19">
    <source>
        <dbReference type="ARBA" id="ARBA00048679"/>
    </source>
</evidence>
<dbReference type="PANTHER" id="PTHR47986:SF27">
    <property type="entry name" value="LRR RECEPTOR-LIKE KINASE"/>
    <property type="match status" value="1"/>
</dbReference>
<keyword evidence="8 23" id="KW-0732">Signal</keyword>
<evidence type="ECO:0000259" key="24">
    <source>
        <dbReference type="PROSITE" id="PS50011"/>
    </source>
</evidence>
<dbReference type="Gene3D" id="1.10.510.10">
    <property type="entry name" value="Transferase(Phosphotransferase) domain 1"/>
    <property type="match status" value="1"/>
</dbReference>
<comment type="catalytic activity">
    <reaction evidence="18">
        <text>L-threonyl-[protein] + ATP = O-phospho-L-threonyl-[protein] + ADP + H(+)</text>
        <dbReference type="Rhea" id="RHEA:46608"/>
        <dbReference type="Rhea" id="RHEA-COMP:11060"/>
        <dbReference type="Rhea" id="RHEA-COMP:11605"/>
        <dbReference type="ChEBI" id="CHEBI:15378"/>
        <dbReference type="ChEBI" id="CHEBI:30013"/>
        <dbReference type="ChEBI" id="CHEBI:30616"/>
        <dbReference type="ChEBI" id="CHEBI:61977"/>
        <dbReference type="ChEBI" id="CHEBI:456216"/>
        <dbReference type="EC" id="2.7.11.1"/>
    </reaction>
</comment>
<dbReference type="InterPro" id="IPR013210">
    <property type="entry name" value="LRR_N_plant-typ"/>
</dbReference>
<evidence type="ECO:0000256" key="10">
    <source>
        <dbReference type="ARBA" id="ARBA00022741"/>
    </source>
</evidence>
<dbReference type="Gene3D" id="3.80.10.10">
    <property type="entry name" value="Ribonuclease Inhibitor"/>
    <property type="match status" value="2"/>
</dbReference>
<dbReference type="Proteomes" id="UP001386955">
    <property type="component" value="Unassembled WGS sequence"/>
</dbReference>
<accession>A0AAN9XMI6</accession>
<evidence type="ECO:0000313" key="25">
    <source>
        <dbReference type="EMBL" id="KAK7398842.1"/>
    </source>
</evidence>
<dbReference type="AlphaFoldDB" id="A0AAN9XMI6"/>
<evidence type="ECO:0000313" key="26">
    <source>
        <dbReference type="Proteomes" id="UP001386955"/>
    </source>
</evidence>
<dbReference type="FunFam" id="3.80.10.10:FF:000190">
    <property type="entry name" value="Receptor-like kinase TMK4"/>
    <property type="match status" value="1"/>
</dbReference>
<dbReference type="FunFam" id="3.30.200.20:FF:000226">
    <property type="entry name" value="receptor protein kinase TMK1"/>
    <property type="match status" value="1"/>
</dbReference>
<dbReference type="GO" id="GO:0005524">
    <property type="term" value="F:ATP binding"/>
    <property type="evidence" value="ECO:0007669"/>
    <property type="project" value="UniProtKB-UniRule"/>
</dbReference>
<keyword evidence="16" id="KW-0675">Receptor</keyword>
<dbReference type="InterPro" id="IPR032675">
    <property type="entry name" value="LRR_dom_sf"/>
</dbReference>
<evidence type="ECO:0000256" key="21">
    <source>
        <dbReference type="SAM" id="MobiDB-lite"/>
    </source>
</evidence>
<evidence type="ECO:0000256" key="14">
    <source>
        <dbReference type="ARBA" id="ARBA00023136"/>
    </source>
</evidence>
<keyword evidence="5" id="KW-0433">Leucine-rich repeat</keyword>
<dbReference type="InterPro" id="IPR052422">
    <property type="entry name" value="Auxin_Ser/Thr_Kinase"/>
</dbReference>
<comment type="caution">
    <text evidence="25">The sequence shown here is derived from an EMBL/GenBank/DDBJ whole genome shotgun (WGS) entry which is preliminary data.</text>
</comment>
<dbReference type="PANTHER" id="PTHR47986">
    <property type="entry name" value="OSJNBA0070M12.3 PROTEIN"/>
    <property type="match status" value="1"/>
</dbReference>
<dbReference type="Gene3D" id="3.30.200.20">
    <property type="entry name" value="Phosphorylase Kinase, domain 1"/>
    <property type="match status" value="1"/>
</dbReference>
<reference evidence="25 26" key="1">
    <citation type="submission" date="2024-01" db="EMBL/GenBank/DDBJ databases">
        <title>The genomes of 5 underutilized Papilionoideae crops provide insights into root nodulation and disease resistanc.</title>
        <authorList>
            <person name="Jiang F."/>
        </authorList>
    </citation>
    <scope>NUCLEOTIDE SEQUENCE [LARGE SCALE GENOMIC DNA]</scope>
    <source>
        <strain evidence="25">DUOXIRENSHENG_FW03</strain>
        <tissue evidence="25">Leaves</tissue>
    </source>
</reference>
<dbReference type="GO" id="GO:0016020">
    <property type="term" value="C:membrane"/>
    <property type="evidence" value="ECO:0007669"/>
    <property type="project" value="UniProtKB-SubCell"/>
</dbReference>
<sequence length="926" mass="101837">MVKLALGFGGSFFFYLVLVISFHVISVRCQDVEVMEILKSMINVPINFQWIGSDVCKWRHVDCDSSKRVIAIQIGNQNLTGSLPKELGKLTALVHFECQSNSLTGPFPYLSKSLQKLIIHDNKFTFIPNDFFKGMSNLQEVIIDDNPLSQWHIPDTLRDCVALQTFSAQSVGLIGTIPDFFGRDGPLPGLVLLALSDNFLEGPLPQSLARSSIEYLLVNGQKSISKLNGTLIVLHSMKSLRQIWANGNSFTGPIPDLSQHDQLFYVNLRDNQLTGVVPPSLISLPSLKFVNLTNNLLQGPPPKFKDGVGVDNNMDNRRNQYCTNVPGQPCSPIVNALLFVVEPLGYPLKLAQSWQGNDPCANKWNGIVCSNGNISVINFQNMGLSGTICPCFARFTSVTKLLLANNALTGTIPNELTTLPHLQEFDVSNNNLYGKVPPFHKDVVLKLGGNLDIGKDKPTSSDFGGNGSTHGSNHNTTIAIGIVAMVVVVLVGVLILVKLKNKWNYLQKTINPTITVASPHGDGNVQKISCGGYGEGNASALLSPTWSSYQVEASNMLISIQVLREVTNNFGEENILGKGGFGTVYKGELHDGTKIAVKRMQSAGLVDEKGLSEFTAEIAVLTKVRHKNLVALLGFCLDGSERLLVYEYMPQGALSKHLINWKSEGLKPLEWKTRLSIALDVARGVEYLHGLAQQIFIHRDLKPSNILLGDDMRAKVSDFGLVRLAPEGKTSFQTKLAGTFGYMAPEYAATGRLTTKVDVYSFGVILMEMITGRKALDDSLPEEDIHLVTWFRKMLINKDSFNTTIDPTIKIDEEILANISIVAELAGHCCAREPYQRPDMSHVVNVLSPFVEVWKPSETNDNDIYGIDFDMTLPEALQRWKAFEGNSTTMELTSISSEHLNGDITKSSTQTHPSTIKGPFTSLDEQ</sequence>
<keyword evidence="11" id="KW-0418">Kinase</keyword>
<protein>
    <recommendedName>
        <fullName evidence="3">non-specific serine/threonine protein kinase</fullName>
        <ecNumber evidence="3">2.7.11.1</ecNumber>
    </recommendedName>
</protein>
<gene>
    <name evidence="25" type="ORF">VNO78_10015</name>
</gene>
<keyword evidence="14 22" id="KW-0472">Membrane</keyword>
<keyword evidence="7 22" id="KW-0812">Transmembrane</keyword>
<feature type="compositionally biased region" description="Polar residues" evidence="21">
    <location>
        <begin position="901"/>
        <end position="914"/>
    </location>
</feature>
<comment type="catalytic activity">
    <reaction evidence="19">
        <text>L-seryl-[protein] + ATP = O-phospho-L-seryl-[protein] + ADP + H(+)</text>
        <dbReference type="Rhea" id="RHEA:17989"/>
        <dbReference type="Rhea" id="RHEA-COMP:9863"/>
        <dbReference type="Rhea" id="RHEA-COMP:11604"/>
        <dbReference type="ChEBI" id="CHEBI:15378"/>
        <dbReference type="ChEBI" id="CHEBI:29999"/>
        <dbReference type="ChEBI" id="CHEBI:30616"/>
        <dbReference type="ChEBI" id="CHEBI:83421"/>
        <dbReference type="ChEBI" id="CHEBI:456216"/>
        <dbReference type="EC" id="2.7.11.1"/>
    </reaction>
</comment>
<evidence type="ECO:0000256" key="6">
    <source>
        <dbReference type="ARBA" id="ARBA00022679"/>
    </source>
</evidence>
<keyword evidence="6" id="KW-0808">Transferase</keyword>
<evidence type="ECO:0000256" key="1">
    <source>
        <dbReference type="ARBA" id="ARBA00004167"/>
    </source>
</evidence>
<keyword evidence="17" id="KW-0325">Glycoprotein</keyword>
<dbReference type="SUPFAM" id="SSF56112">
    <property type="entry name" value="Protein kinase-like (PK-like)"/>
    <property type="match status" value="1"/>
</dbReference>
<evidence type="ECO:0000256" key="15">
    <source>
        <dbReference type="ARBA" id="ARBA00023157"/>
    </source>
</evidence>
<keyword evidence="10 20" id="KW-0547">Nucleotide-binding</keyword>
<evidence type="ECO:0000256" key="9">
    <source>
        <dbReference type="ARBA" id="ARBA00022737"/>
    </source>
</evidence>
<feature type="signal peptide" evidence="23">
    <location>
        <begin position="1"/>
        <end position="29"/>
    </location>
</feature>
<feature type="binding site" evidence="20">
    <location>
        <position position="598"/>
    </location>
    <ligand>
        <name>ATP</name>
        <dbReference type="ChEBI" id="CHEBI:30616"/>
    </ligand>
</feature>
<evidence type="ECO:0000256" key="16">
    <source>
        <dbReference type="ARBA" id="ARBA00023170"/>
    </source>
</evidence>
<evidence type="ECO:0000256" key="18">
    <source>
        <dbReference type="ARBA" id="ARBA00047899"/>
    </source>
</evidence>
<dbReference type="PROSITE" id="PS00108">
    <property type="entry name" value="PROTEIN_KINASE_ST"/>
    <property type="match status" value="1"/>
</dbReference>
<proteinExistence type="inferred from homology"/>
<evidence type="ECO:0000256" key="7">
    <source>
        <dbReference type="ARBA" id="ARBA00022692"/>
    </source>
</evidence>
<name>A0AAN9XMI6_PSOTE</name>
<dbReference type="Pfam" id="PF00069">
    <property type="entry name" value="Pkinase"/>
    <property type="match status" value="1"/>
</dbReference>
<feature type="transmembrane region" description="Helical" evidence="22">
    <location>
        <begin position="478"/>
        <end position="497"/>
    </location>
</feature>
<dbReference type="GO" id="GO:0004674">
    <property type="term" value="F:protein serine/threonine kinase activity"/>
    <property type="evidence" value="ECO:0007669"/>
    <property type="project" value="UniProtKB-KW"/>
</dbReference>
<dbReference type="SUPFAM" id="SSF52058">
    <property type="entry name" value="L domain-like"/>
    <property type="match status" value="2"/>
</dbReference>
<dbReference type="EMBL" id="JAYMYS010000003">
    <property type="protein sequence ID" value="KAK7398842.1"/>
    <property type="molecule type" value="Genomic_DNA"/>
</dbReference>
<evidence type="ECO:0000256" key="17">
    <source>
        <dbReference type="ARBA" id="ARBA00023180"/>
    </source>
</evidence>
<keyword evidence="15" id="KW-1015">Disulfide bond</keyword>
<keyword evidence="26" id="KW-1185">Reference proteome</keyword>
<dbReference type="EC" id="2.7.11.1" evidence="3"/>
<keyword evidence="4" id="KW-0723">Serine/threonine-protein kinase</keyword>
<organism evidence="25 26">
    <name type="scientific">Psophocarpus tetragonolobus</name>
    <name type="common">Winged bean</name>
    <name type="synonym">Dolichos tetragonolobus</name>
    <dbReference type="NCBI Taxonomy" id="3891"/>
    <lineage>
        <taxon>Eukaryota</taxon>
        <taxon>Viridiplantae</taxon>
        <taxon>Streptophyta</taxon>
        <taxon>Embryophyta</taxon>
        <taxon>Tracheophyta</taxon>
        <taxon>Spermatophyta</taxon>
        <taxon>Magnoliopsida</taxon>
        <taxon>eudicotyledons</taxon>
        <taxon>Gunneridae</taxon>
        <taxon>Pentapetalae</taxon>
        <taxon>rosids</taxon>
        <taxon>fabids</taxon>
        <taxon>Fabales</taxon>
        <taxon>Fabaceae</taxon>
        <taxon>Papilionoideae</taxon>
        <taxon>50 kb inversion clade</taxon>
        <taxon>NPAAA clade</taxon>
        <taxon>indigoferoid/millettioid clade</taxon>
        <taxon>Phaseoleae</taxon>
        <taxon>Psophocarpus</taxon>
    </lineage>
</organism>
<dbReference type="InterPro" id="IPR008271">
    <property type="entry name" value="Ser/Thr_kinase_AS"/>
</dbReference>
<evidence type="ECO:0000256" key="5">
    <source>
        <dbReference type="ARBA" id="ARBA00022614"/>
    </source>
</evidence>
<evidence type="ECO:0000256" key="3">
    <source>
        <dbReference type="ARBA" id="ARBA00012513"/>
    </source>
</evidence>
<keyword evidence="9" id="KW-0677">Repeat</keyword>
<dbReference type="InterPro" id="IPR017441">
    <property type="entry name" value="Protein_kinase_ATP_BS"/>
</dbReference>
<dbReference type="PROSITE" id="PS00107">
    <property type="entry name" value="PROTEIN_KINASE_ATP"/>
    <property type="match status" value="1"/>
</dbReference>
<comment type="subcellular location">
    <subcellularLocation>
        <location evidence="1">Membrane</location>
        <topology evidence="1">Single-pass membrane protein</topology>
    </subcellularLocation>
</comment>
<dbReference type="InterPro" id="IPR000719">
    <property type="entry name" value="Prot_kinase_dom"/>
</dbReference>
<evidence type="ECO:0000256" key="22">
    <source>
        <dbReference type="SAM" id="Phobius"/>
    </source>
</evidence>